<dbReference type="EMBL" id="QXFK01000015">
    <property type="protein sequence ID" value="RIV78714.1"/>
    <property type="molecule type" value="Genomic_DNA"/>
</dbReference>
<comment type="caution">
    <text evidence="4">The sequence shown here is derived from an EMBL/GenBank/DDBJ whole genome shotgun (WGS) entry which is preliminary data.</text>
</comment>
<reference evidence="4 5" key="1">
    <citation type="submission" date="2018-08" db="EMBL/GenBank/DDBJ databases">
        <title>Altererythrobacter sp.Ery1 and Ery12, the genome sequencing of novel strains in genus Alterythrobacter.</title>
        <authorList>
            <person name="Cheng H."/>
            <person name="Wu Y.-H."/>
            <person name="Fang C."/>
            <person name="Xu X.-W."/>
        </authorList>
    </citation>
    <scope>NUCLEOTIDE SEQUENCE [LARGE SCALE GENOMIC DNA]</scope>
    <source>
        <strain evidence="4 5">Ery1</strain>
    </source>
</reference>
<organism evidence="4 5">
    <name type="scientific">Pelagerythrobacter aerophilus</name>
    <dbReference type="NCBI Taxonomy" id="2306995"/>
    <lineage>
        <taxon>Bacteria</taxon>
        <taxon>Pseudomonadati</taxon>
        <taxon>Pseudomonadota</taxon>
        <taxon>Alphaproteobacteria</taxon>
        <taxon>Sphingomonadales</taxon>
        <taxon>Erythrobacteraceae</taxon>
        <taxon>Pelagerythrobacter</taxon>
    </lineage>
</organism>
<keyword evidence="4" id="KW-0808">Transferase</keyword>
<dbReference type="SUPFAM" id="SSF53756">
    <property type="entry name" value="UDP-Glycosyltransferase/glycogen phosphorylase"/>
    <property type="match status" value="1"/>
</dbReference>
<dbReference type="Gene3D" id="3.40.50.2000">
    <property type="entry name" value="Glycogen Phosphorylase B"/>
    <property type="match status" value="2"/>
</dbReference>
<dbReference type="AlphaFoldDB" id="A0A418NIF0"/>
<dbReference type="RefSeq" id="WP_119512830.1">
    <property type="nucleotide sequence ID" value="NZ_QXFK01000015.1"/>
</dbReference>
<evidence type="ECO:0000256" key="1">
    <source>
        <dbReference type="SAM" id="MobiDB-lite"/>
    </source>
</evidence>
<dbReference type="InterPro" id="IPR050194">
    <property type="entry name" value="Glycosyltransferase_grp1"/>
</dbReference>
<proteinExistence type="predicted"/>
<dbReference type="InterPro" id="IPR028098">
    <property type="entry name" value="Glyco_trans_4-like_N"/>
</dbReference>
<dbReference type="InterPro" id="IPR001296">
    <property type="entry name" value="Glyco_trans_1"/>
</dbReference>
<sequence length="395" mass="42382">MAKGYAAEEGGMQTYAEGVAEAYAEAGAEVTVFTQTALGPRRMRVGPVVLVDVGRPKSPLMPLRLRTAMRREKARNGAPFLVHGTTWRTSILPMLAGLPYVTTFHGREFMYGGTRTKQLMRMVARRARAIVTVSGYSAAKLRARLGEDLPEPIVAWNGLGDSPVDCAAQGSSAKNDPPLIFSLCRLEPRKNISACVRALAEIRDQGLPFRYIIGGRGPALAEVQQLVEDFALGDMVEVAGFMPAERVAALYGQADIFLHPQIEIDDGRDFEGFGIAIADAMVAETAVVLGKAGGAIELIENDVNGIAVDGTDHGELRGALHRLLSNPEERRTMASAARLHAECTFRWDRHIALVLRDVAAESSASEVDRAPAPLSGTPGGPGARGHEPALVRPVE</sequence>
<feature type="compositionally biased region" description="Basic and acidic residues" evidence="1">
    <location>
        <begin position="384"/>
        <end position="395"/>
    </location>
</feature>
<feature type="domain" description="Glycosyl transferase family 1" evidence="2">
    <location>
        <begin position="172"/>
        <end position="338"/>
    </location>
</feature>
<dbReference type="PANTHER" id="PTHR45947">
    <property type="entry name" value="SULFOQUINOVOSYL TRANSFERASE SQD2"/>
    <property type="match status" value="1"/>
</dbReference>
<evidence type="ECO:0000259" key="2">
    <source>
        <dbReference type="Pfam" id="PF00534"/>
    </source>
</evidence>
<protein>
    <submittedName>
        <fullName evidence="4">Glycosyltransferase family 1 protein</fullName>
    </submittedName>
</protein>
<dbReference type="CDD" id="cd03801">
    <property type="entry name" value="GT4_PimA-like"/>
    <property type="match status" value="1"/>
</dbReference>
<evidence type="ECO:0000313" key="4">
    <source>
        <dbReference type="EMBL" id="RIV78714.1"/>
    </source>
</evidence>
<feature type="region of interest" description="Disordered" evidence="1">
    <location>
        <begin position="362"/>
        <end position="395"/>
    </location>
</feature>
<name>A0A418NIF0_9SPHN</name>
<keyword evidence="5" id="KW-1185">Reference proteome</keyword>
<evidence type="ECO:0000313" key="5">
    <source>
        <dbReference type="Proteomes" id="UP000285092"/>
    </source>
</evidence>
<dbReference type="OrthoDB" id="9781738at2"/>
<dbReference type="GO" id="GO:0016758">
    <property type="term" value="F:hexosyltransferase activity"/>
    <property type="evidence" value="ECO:0007669"/>
    <property type="project" value="TreeGrafter"/>
</dbReference>
<dbReference type="Pfam" id="PF13439">
    <property type="entry name" value="Glyco_transf_4"/>
    <property type="match status" value="1"/>
</dbReference>
<dbReference type="PANTHER" id="PTHR45947:SF3">
    <property type="entry name" value="SULFOQUINOVOSYL TRANSFERASE SQD2"/>
    <property type="match status" value="1"/>
</dbReference>
<gene>
    <name evidence="4" type="ORF">D2V04_07910</name>
</gene>
<evidence type="ECO:0000259" key="3">
    <source>
        <dbReference type="Pfam" id="PF13439"/>
    </source>
</evidence>
<accession>A0A418NIF0</accession>
<dbReference type="Proteomes" id="UP000285092">
    <property type="component" value="Unassembled WGS sequence"/>
</dbReference>
<dbReference type="Pfam" id="PF00534">
    <property type="entry name" value="Glycos_transf_1"/>
    <property type="match status" value="1"/>
</dbReference>
<feature type="domain" description="Glycosyltransferase subfamily 4-like N-terminal" evidence="3">
    <location>
        <begin position="10"/>
        <end position="149"/>
    </location>
</feature>